<protein>
    <submittedName>
        <fullName evidence="1">Uncharacterized protein</fullName>
    </submittedName>
</protein>
<dbReference type="EMBL" id="MU274900">
    <property type="protein sequence ID" value="KAI0095072.1"/>
    <property type="molecule type" value="Genomic_DNA"/>
</dbReference>
<dbReference type="Proteomes" id="UP001055072">
    <property type="component" value="Unassembled WGS sequence"/>
</dbReference>
<keyword evidence="2" id="KW-1185">Reference proteome</keyword>
<sequence length="374" mass="39084">MSDAQASSEIQINVKGPSELKLQITITTDKTVLDLKQAIAEKSDVPADRQRLIYSGRVLKDEDVLSVYKIQSSHTIHMVKGVSRSTASQSSAPPPLPNMQTGQNPNDPLTQLNSSRAFGAMAGFNPFEQMGMNPNDPNMMQGLFSNPEFVQQMSRMMSDPAILDQIVASNPQLAGMGPQVRQLFQNEGFRNMLSNPESLRMMLQMSSMLRGGGGDFGFPAPGVPSTQAGTSPAASTGLGSPPLAAPFFNPFFPPPPAPASTSGTPGATVTDNGNTNANVPPSANANPFPVLDPAAMQNMLSAFGGGGLGGGFGGFGGAPAAPADSRSPEERFQVQLQQLQDMGFNNASQNVRALLATGGNVNSAIEYILSGGGL</sequence>
<reference evidence="1" key="1">
    <citation type="journal article" date="2021" name="Environ. Microbiol.">
        <title>Gene family expansions and transcriptome signatures uncover fungal adaptations to wood decay.</title>
        <authorList>
            <person name="Hage H."/>
            <person name="Miyauchi S."/>
            <person name="Viragh M."/>
            <person name="Drula E."/>
            <person name="Min B."/>
            <person name="Chaduli D."/>
            <person name="Navarro D."/>
            <person name="Favel A."/>
            <person name="Norest M."/>
            <person name="Lesage-Meessen L."/>
            <person name="Balint B."/>
            <person name="Merenyi Z."/>
            <person name="de Eugenio L."/>
            <person name="Morin E."/>
            <person name="Martinez A.T."/>
            <person name="Baldrian P."/>
            <person name="Stursova M."/>
            <person name="Martinez M.J."/>
            <person name="Novotny C."/>
            <person name="Magnuson J.K."/>
            <person name="Spatafora J.W."/>
            <person name="Maurice S."/>
            <person name="Pangilinan J."/>
            <person name="Andreopoulos W."/>
            <person name="LaButti K."/>
            <person name="Hundley H."/>
            <person name="Na H."/>
            <person name="Kuo A."/>
            <person name="Barry K."/>
            <person name="Lipzen A."/>
            <person name="Henrissat B."/>
            <person name="Riley R."/>
            <person name="Ahrendt S."/>
            <person name="Nagy L.G."/>
            <person name="Grigoriev I.V."/>
            <person name="Martin F."/>
            <person name="Rosso M.N."/>
        </authorList>
    </citation>
    <scope>NUCLEOTIDE SEQUENCE</scope>
    <source>
        <strain evidence="1">CBS 384.51</strain>
    </source>
</reference>
<gene>
    <name evidence="1" type="ORF">BDY19DRAFT_988846</name>
</gene>
<evidence type="ECO:0000313" key="2">
    <source>
        <dbReference type="Proteomes" id="UP001055072"/>
    </source>
</evidence>
<comment type="caution">
    <text evidence="1">The sequence shown here is derived from an EMBL/GenBank/DDBJ whole genome shotgun (WGS) entry which is preliminary data.</text>
</comment>
<proteinExistence type="predicted"/>
<evidence type="ECO:0000313" key="1">
    <source>
        <dbReference type="EMBL" id="KAI0095072.1"/>
    </source>
</evidence>
<name>A0ACB8ULQ7_9APHY</name>
<accession>A0ACB8ULQ7</accession>
<organism evidence="1 2">
    <name type="scientific">Irpex rosettiformis</name>
    <dbReference type="NCBI Taxonomy" id="378272"/>
    <lineage>
        <taxon>Eukaryota</taxon>
        <taxon>Fungi</taxon>
        <taxon>Dikarya</taxon>
        <taxon>Basidiomycota</taxon>
        <taxon>Agaricomycotina</taxon>
        <taxon>Agaricomycetes</taxon>
        <taxon>Polyporales</taxon>
        <taxon>Irpicaceae</taxon>
        <taxon>Irpex</taxon>
    </lineage>
</organism>